<comment type="subcellular location">
    <subcellularLocation>
        <location evidence="6">Cytoplasm</location>
    </subcellularLocation>
</comment>
<dbReference type="NCBIfam" id="TIGR00084">
    <property type="entry name" value="ruvA"/>
    <property type="match status" value="1"/>
</dbReference>
<dbReference type="InterPro" id="IPR012340">
    <property type="entry name" value="NA-bd_OB-fold"/>
</dbReference>
<dbReference type="Pfam" id="PF14520">
    <property type="entry name" value="HHH_5"/>
    <property type="match status" value="1"/>
</dbReference>
<keyword evidence="3 6" id="KW-0238">DNA-binding</keyword>
<feature type="domain" description="DNA helicase Holliday junction RuvA type" evidence="7">
    <location>
        <begin position="1"/>
        <end position="60"/>
    </location>
</feature>
<keyword evidence="2 6" id="KW-0227">DNA damage</keyword>
<dbReference type="GO" id="GO:0005737">
    <property type="term" value="C:cytoplasm"/>
    <property type="evidence" value="ECO:0007669"/>
    <property type="project" value="UniProtKB-SubCell"/>
</dbReference>
<dbReference type="GO" id="GO:0048476">
    <property type="term" value="C:Holliday junction resolvase complex"/>
    <property type="evidence" value="ECO:0007669"/>
    <property type="project" value="UniProtKB-UniRule"/>
</dbReference>
<keyword evidence="1 6" id="KW-0963">Cytoplasm</keyword>
<organism evidence="8 9">
    <name type="scientific">Candidatus Ghiorseimicrobium undicola</name>
    <dbReference type="NCBI Taxonomy" id="1974746"/>
    <lineage>
        <taxon>Bacteria</taxon>
        <taxon>Pseudomonadati</taxon>
        <taxon>Candidatus Omnitrophota</taxon>
        <taxon>Candidatus Ghiorseimicrobium</taxon>
    </lineage>
</organism>
<dbReference type="HAMAP" id="MF_00031">
    <property type="entry name" value="DNA_HJ_migration_RuvA"/>
    <property type="match status" value="1"/>
</dbReference>
<name>A0A2H0LZQ5_9BACT</name>
<dbReference type="Proteomes" id="UP000229641">
    <property type="component" value="Unassembled WGS sequence"/>
</dbReference>
<dbReference type="GO" id="GO:0006310">
    <property type="term" value="P:DNA recombination"/>
    <property type="evidence" value="ECO:0007669"/>
    <property type="project" value="UniProtKB-UniRule"/>
</dbReference>
<dbReference type="InterPro" id="IPR000085">
    <property type="entry name" value="RuvA"/>
</dbReference>
<evidence type="ECO:0000313" key="9">
    <source>
        <dbReference type="Proteomes" id="UP000229641"/>
    </source>
</evidence>
<comment type="domain">
    <text evidence="6">Has three domains with a flexible linker between the domains II and III and assumes an 'L' shape. Domain III is highly mobile and contacts RuvB.</text>
</comment>
<evidence type="ECO:0000256" key="4">
    <source>
        <dbReference type="ARBA" id="ARBA00023172"/>
    </source>
</evidence>
<comment type="similarity">
    <text evidence="6">Belongs to the RuvA family.</text>
</comment>
<gene>
    <name evidence="6" type="primary">ruvA</name>
    <name evidence="8" type="ORF">COV72_00725</name>
</gene>
<dbReference type="InterPro" id="IPR013849">
    <property type="entry name" value="DNA_helicase_Holl-junc_RuvA_I"/>
</dbReference>
<evidence type="ECO:0000256" key="1">
    <source>
        <dbReference type="ARBA" id="ARBA00022490"/>
    </source>
</evidence>
<protein>
    <recommendedName>
        <fullName evidence="6">Holliday junction branch migration complex subunit RuvA</fullName>
    </recommendedName>
</protein>
<accession>A0A2H0LZQ5</accession>
<comment type="function">
    <text evidence="6">The RuvA-RuvB-RuvC complex processes Holliday junction (HJ) DNA during genetic recombination and DNA repair, while the RuvA-RuvB complex plays an important role in the rescue of blocked DNA replication forks via replication fork reversal (RFR). RuvA specifically binds to HJ cruciform DNA, conferring on it an open structure. The RuvB hexamer acts as an ATP-dependent pump, pulling dsDNA into and through the RuvAB complex. HJ branch migration allows RuvC to scan DNA until it finds its consensus sequence, where it cleaves and resolves the cruciform DNA.</text>
</comment>
<keyword evidence="4 6" id="KW-0233">DNA recombination</keyword>
<dbReference type="AlphaFoldDB" id="A0A2H0LZQ5"/>
<evidence type="ECO:0000313" key="8">
    <source>
        <dbReference type="EMBL" id="PIQ89852.1"/>
    </source>
</evidence>
<dbReference type="SUPFAM" id="SSF47781">
    <property type="entry name" value="RuvA domain 2-like"/>
    <property type="match status" value="1"/>
</dbReference>
<dbReference type="Gene3D" id="1.10.150.20">
    <property type="entry name" value="5' to 3' exonuclease, C-terminal subdomain"/>
    <property type="match status" value="1"/>
</dbReference>
<evidence type="ECO:0000256" key="2">
    <source>
        <dbReference type="ARBA" id="ARBA00022763"/>
    </source>
</evidence>
<evidence type="ECO:0000256" key="3">
    <source>
        <dbReference type="ARBA" id="ARBA00023125"/>
    </source>
</evidence>
<keyword evidence="5 6" id="KW-0234">DNA repair</keyword>
<dbReference type="Pfam" id="PF01330">
    <property type="entry name" value="RuvA_N"/>
    <property type="match status" value="1"/>
</dbReference>
<dbReference type="GO" id="GO:0006281">
    <property type="term" value="P:DNA repair"/>
    <property type="evidence" value="ECO:0007669"/>
    <property type="project" value="UniProtKB-UniRule"/>
</dbReference>
<evidence type="ECO:0000259" key="7">
    <source>
        <dbReference type="Pfam" id="PF01330"/>
    </source>
</evidence>
<feature type="region of interest" description="Domain III" evidence="6">
    <location>
        <begin position="156"/>
        <end position="208"/>
    </location>
</feature>
<dbReference type="InterPro" id="IPR010994">
    <property type="entry name" value="RuvA_2-like"/>
</dbReference>
<dbReference type="Gene3D" id="2.40.50.140">
    <property type="entry name" value="Nucleic acid-binding proteins"/>
    <property type="match status" value="1"/>
</dbReference>
<comment type="subunit">
    <text evidence="6">Homotetramer. Forms an RuvA(8)-RuvB(12)-Holliday junction (HJ) complex. HJ DNA is sandwiched between 2 RuvA tetramers; dsDNA enters through RuvA and exits via RuvB. An RuvB hexamer assembles on each DNA strand where it exits the tetramer. Each RuvB hexamer is contacted by two RuvA subunits (via domain III) on 2 adjacent RuvB subunits; this complex drives branch migration. In the full resolvosome a probable DNA-RuvA(4)-RuvB(12)-RuvC(2) complex forms which resolves the HJ.</text>
</comment>
<evidence type="ECO:0000256" key="5">
    <source>
        <dbReference type="ARBA" id="ARBA00023204"/>
    </source>
</evidence>
<dbReference type="EMBL" id="PCWA01000014">
    <property type="protein sequence ID" value="PIQ89852.1"/>
    <property type="molecule type" value="Genomic_DNA"/>
</dbReference>
<evidence type="ECO:0000256" key="6">
    <source>
        <dbReference type="HAMAP-Rule" id="MF_00031"/>
    </source>
</evidence>
<proteinExistence type="inferred from homology"/>
<comment type="caution">
    <text evidence="8">The sequence shown here is derived from an EMBL/GenBank/DDBJ whole genome shotgun (WGS) entry which is preliminary data.</text>
</comment>
<reference evidence="8 9" key="1">
    <citation type="submission" date="2017-09" db="EMBL/GenBank/DDBJ databases">
        <title>Depth-based differentiation of microbial function through sediment-hosted aquifers and enrichment of novel symbionts in the deep terrestrial subsurface.</title>
        <authorList>
            <person name="Probst A.J."/>
            <person name="Ladd B."/>
            <person name="Jarett J.K."/>
            <person name="Geller-Mcgrath D.E."/>
            <person name="Sieber C.M."/>
            <person name="Emerson J.B."/>
            <person name="Anantharaman K."/>
            <person name="Thomas B.C."/>
            <person name="Malmstrom R."/>
            <person name="Stieglmeier M."/>
            <person name="Klingl A."/>
            <person name="Woyke T."/>
            <person name="Ryan C.M."/>
            <person name="Banfield J.F."/>
        </authorList>
    </citation>
    <scope>NUCLEOTIDE SEQUENCE [LARGE SCALE GENOMIC DNA]</scope>
    <source>
        <strain evidence="8">CG11_big_fil_rev_8_21_14_0_20_42_13</strain>
    </source>
</reference>
<dbReference type="GO" id="GO:0000400">
    <property type="term" value="F:four-way junction DNA binding"/>
    <property type="evidence" value="ECO:0007669"/>
    <property type="project" value="UniProtKB-UniRule"/>
</dbReference>
<comment type="caution">
    <text evidence="6">Lacks conserved residue(s) required for the propagation of feature annotation.</text>
</comment>
<dbReference type="GO" id="GO:0005524">
    <property type="term" value="F:ATP binding"/>
    <property type="evidence" value="ECO:0007669"/>
    <property type="project" value="InterPro"/>
</dbReference>
<sequence length="208" mass="23150">MIIQVEGKLVRSGQDYLIVDIQGICYKILAAPILLDRLTGLVGSDGKIKLITYHYLQQDQSKSIPVLIGFLNEIEKEFFEIFITVSGIGPKAALKALIKPISAIAQSIDDGDVSALRSLPGIGPQRAREIIAKLQGKVGKYGLIQDRREAPRENKASQTIKDEALDILLQLQYKRSEAMQMIEKACERSGKIDSVEALLNEIYKQRKK</sequence>
<dbReference type="GO" id="GO:0009378">
    <property type="term" value="F:four-way junction helicase activity"/>
    <property type="evidence" value="ECO:0007669"/>
    <property type="project" value="InterPro"/>
</dbReference>